<dbReference type="Proteomes" id="UP001060215">
    <property type="component" value="Chromosome 12"/>
</dbReference>
<gene>
    <name evidence="1" type="ORF">LOK49_LG11G02583</name>
</gene>
<dbReference type="EMBL" id="CM045769">
    <property type="protein sequence ID" value="KAI7994689.1"/>
    <property type="molecule type" value="Genomic_DNA"/>
</dbReference>
<protein>
    <submittedName>
        <fullName evidence="1">Pectinesterase inhibitor</fullName>
    </submittedName>
</protein>
<name>A0ACC0G160_9ERIC</name>
<evidence type="ECO:0000313" key="1">
    <source>
        <dbReference type="EMBL" id="KAI7994689.1"/>
    </source>
</evidence>
<sequence>MTSHISIITILSILLMFPYITTQLYVAQSWDNKITYDKLKDLCSNTQNSSFCFQTLKSNPRIATTNLRDLAAYTINLTSDSAQQTLPIVKLLAEQATDPQLNARYTSCVASYDTATGYIATLMGSLGNGDYHSVLVDATLVMLNVGDCEQQFNTPPVDPSQLPERNRNLFNLASIVAEIALELLG</sequence>
<keyword evidence="2" id="KW-1185">Reference proteome</keyword>
<organism evidence="1 2">
    <name type="scientific">Camellia lanceoleosa</name>
    <dbReference type="NCBI Taxonomy" id="1840588"/>
    <lineage>
        <taxon>Eukaryota</taxon>
        <taxon>Viridiplantae</taxon>
        <taxon>Streptophyta</taxon>
        <taxon>Embryophyta</taxon>
        <taxon>Tracheophyta</taxon>
        <taxon>Spermatophyta</taxon>
        <taxon>Magnoliopsida</taxon>
        <taxon>eudicotyledons</taxon>
        <taxon>Gunneridae</taxon>
        <taxon>Pentapetalae</taxon>
        <taxon>asterids</taxon>
        <taxon>Ericales</taxon>
        <taxon>Theaceae</taxon>
        <taxon>Camellia</taxon>
    </lineage>
</organism>
<comment type="caution">
    <text evidence="1">The sequence shown here is derived from an EMBL/GenBank/DDBJ whole genome shotgun (WGS) entry which is preliminary data.</text>
</comment>
<evidence type="ECO:0000313" key="2">
    <source>
        <dbReference type="Proteomes" id="UP001060215"/>
    </source>
</evidence>
<accession>A0ACC0G160</accession>
<reference evidence="1 2" key="1">
    <citation type="journal article" date="2022" name="Plant J.">
        <title>Chromosome-level genome of Camellia lanceoleosa provides a valuable resource for understanding genome evolution and self-incompatibility.</title>
        <authorList>
            <person name="Gong W."/>
            <person name="Xiao S."/>
            <person name="Wang L."/>
            <person name="Liao Z."/>
            <person name="Chang Y."/>
            <person name="Mo W."/>
            <person name="Hu G."/>
            <person name="Li W."/>
            <person name="Zhao G."/>
            <person name="Zhu H."/>
            <person name="Hu X."/>
            <person name="Ji K."/>
            <person name="Xiang X."/>
            <person name="Song Q."/>
            <person name="Yuan D."/>
            <person name="Jin S."/>
            <person name="Zhang L."/>
        </authorList>
    </citation>
    <scope>NUCLEOTIDE SEQUENCE [LARGE SCALE GENOMIC DNA]</scope>
    <source>
        <strain evidence="1">SQ_2022a</strain>
    </source>
</reference>
<proteinExistence type="predicted"/>